<keyword evidence="1" id="KW-0732">Signal</keyword>
<accession>A0A939DIV3</accession>
<dbReference type="EMBL" id="JAFKCZ010000020">
    <property type="protein sequence ID" value="MBN7798940.1"/>
    <property type="molecule type" value="Genomic_DNA"/>
</dbReference>
<evidence type="ECO:0000313" key="3">
    <source>
        <dbReference type="Proteomes" id="UP000664303"/>
    </source>
</evidence>
<dbReference type="GO" id="GO:0015627">
    <property type="term" value="C:type II protein secretion system complex"/>
    <property type="evidence" value="ECO:0007669"/>
    <property type="project" value="TreeGrafter"/>
</dbReference>
<feature type="signal peptide" evidence="1">
    <location>
        <begin position="1"/>
        <end position="30"/>
    </location>
</feature>
<dbReference type="GO" id="GO:0015628">
    <property type="term" value="P:protein secretion by the type II secretion system"/>
    <property type="evidence" value="ECO:0007669"/>
    <property type="project" value="TreeGrafter"/>
</dbReference>
<evidence type="ECO:0000256" key="1">
    <source>
        <dbReference type="SAM" id="SignalP"/>
    </source>
</evidence>
<reference evidence="2" key="1">
    <citation type="submission" date="2021-02" db="EMBL/GenBank/DDBJ databases">
        <title>PHA producing bacteria isolated from coastal sediment in Guangdong, Shenzhen.</title>
        <authorList>
            <person name="Zheng W."/>
            <person name="Yu S."/>
            <person name="Huang Y."/>
        </authorList>
    </citation>
    <scope>NUCLEOTIDE SEQUENCE</scope>
    <source>
        <strain evidence="2">TN14-10</strain>
    </source>
</reference>
<dbReference type="AlphaFoldDB" id="A0A939DIV3"/>
<keyword evidence="3" id="KW-1185">Reference proteome</keyword>
<proteinExistence type="predicted"/>
<dbReference type="PANTHER" id="PTHR21180">
    <property type="entry name" value="ENDONUCLEASE/EXONUCLEASE/PHOSPHATASE FAMILY DOMAIN-CONTAINING PROTEIN 1"/>
    <property type="match status" value="1"/>
</dbReference>
<dbReference type="SUPFAM" id="SSF47781">
    <property type="entry name" value="RuvA domain 2-like"/>
    <property type="match status" value="1"/>
</dbReference>
<dbReference type="InterPro" id="IPR010994">
    <property type="entry name" value="RuvA_2-like"/>
</dbReference>
<dbReference type="InterPro" id="IPR051675">
    <property type="entry name" value="Endo/Exo/Phosphatase_dom_1"/>
</dbReference>
<evidence type="ECO:0000313" key="2">
    <source>
        <dbReference type="EMBL" id="MBN7798940.1"/>
    </source>
</evidence>
<dbReference type="Pfam" id="PF12836">
    <property type="entry name" value="HHH_3"/>
    <property type="match status" value="1"/>
</dbReference>
<dbReference type="PANTHER" id="PTHR21180:SF32">
    <property type="entry name" value="ENDONUCLEASE_EXONUCLEASE_PHOSPHATASE FAMILY DOMAIN-CONTAINING PROTEIN 1"/>
    <property type="match status" value="1"/>
</dbReference>
<comment type="caution">
    <text evidence="2">The sequence shown here is derived from an EMBL/GenBank/DDBJ whole genome shotgun (WGS) entry which is preliminary data.</text>
</comment>
<protein>
    <submittedName>
        <fullName evidence="2">Helix-hairpin-helix domain-containing protein</fullName>
    </submittedName>
</protein>
<dbReference type="InterPro" id="IPR004509">
    <property type="entry name" value="Competence_ComEA_HhH"/>
</dbReference>
<gene>
    <name evidence="2" type="ORF">JYP50_20245</name>
</gene>
<name>A0A939DIV3_9GAMM</name>
<dbReference type="Proteomes" id="UP000664303">
    <property type="component" value="Unassembled WGS sequence"/>
</dbReference>
<dbReference type="NCBIfam" id="TIGR00426">
    <property type="entry name" value="competence protein ComEA helix-hairpin-helix repeat region"/>
    <property type="match status" value="1"/>
</dbReference>
<feature type="chain" id="PRO_5037923500" evidence="1">
    <location>
        <begin position="31"/>
        <end position="106"/>
    </location>
</feature>
<dbReference type="Gene3D" id="1.10.150.320">
    <property type="entry name" value="Photosystem II 12 kDa extrinsic protein"/>
    <property type="match status" value="1"/>
</dbReference>
<organism evidence="2 3">
    <name type="scientific">Parahaliea mediterranea</name>
    <dbReference type="NCBI Taxonomy" id="651086"/>
    <lineage>
        <taxon>Bacteria</taxon>
        <taxon>Pseudomonadati</taxon>
        <taxon>Pseudomonadota</taxon>
        <taxon>Gammaproteobacteria</taxon>
        <taxon>Cellvibrionales</taxon>
        <taxon>Halieaceae</taxon>
        <taxon>Parahaliea</taxon>
    </lineage>
</organism>
<sequence length="106" mass="10914">MFVRSTSLATALAVLAGSSLLLPAAPSVLAQEMAQAAQAAPSTVNINTADAETLAGTLSGIGLSRAEEIIRYREAYGPFKSIDELADVKGIGPATLDKNRAVITLE</sequence>